<keyword evidence="2" id="KW-0121">Carboxypeptidase</keyword>
<organism evidence="8 9">
    <name type="scientific">Herbaspirillum hiltneri N3</name>
    <dbReference type="NCBI Taxonomy" id="1262470"/>
    <lineage>
        <taxon>Bacteria</taxon>
        <taxon>Pseudomonadati</taxon>
        <taxon>Pseudomonadota</taxon>
        <taxon>Betaproteobacteria</taxon>
        <taxon>Burkholderiales</taxon>
        <taxon>Oxalobacteraceae</taxon>
        <taxon>Herbaspirillum</taxon>
    </lineage>
</organism>
<dbReference type="Proteomes" id="UP000063429">
    <property type="component" value="Chromosome"/>
</dbReference>
<keyword evidence="4" id="KW-0378">Hydrolase</keyword>
<dbReference type="Pfam" id="PF02016">
    <property type="entry name" value="Peptidase_S66"/>
    <property type="match status" value="1"/>
</dbReference>
<dbReference type="SUPFAM" id="SSF52317">
    <property type="entry name" value="Class I glutamine amidotransferase-like"/>
    <property type="match status" value="1"/>
</dbReference>
<evidence type="ECO:0000313" key="8">
    <source>
        <dbReference type="EMBL" id="AKZ63274.1"/>
    </source>
</evidence>
<reference evidence="9" key="1">
    <citation type="journal article" date="2015" name="Genome Announc.">
        <title>Complete Genome Sequence of Herbaspirillum hiltneri N3 (DSM 17495), Isolated from Surface-Sterilized Wheat Roots.</title>
        <authorList>
            <person name="Guizelini D."/>
            <person name="Saizaki P.M."/>
            <person name="Coimbra N.A."/>
            <person name="Weiss V.A."/>
            <person name="Faoro H."/>
            <person name="Sfeir M.Z."/>
            <person name="Baura V.A."/>
            <person name="Monteiro R.A."/>
            <person name="Chubatsu L.S."/>
            <person name="Souza E.M."/>
            <person name="Cruz L.M."/>
            <person name="Pedrosa F.O."/>
            <person name="Raittz R.T."/>
            <person name="Marchaukoski J.N."/>
            <person name="Steffens M.B."/>
        </authorList>
    </citation>
    <scope>NUCLEOTIDE SEQUENCE [LARGE SCALE GENOMIC DNA]</scope>
    <source>
        <strain evidence="9">N3</strain>
    </source>
</reference>
<dbReference type="Gene3D" id="3.50.30.60">
    <property type="entry name" value="LD-carboxypeptidase A C-terminal domain-like"/>
    <property type="match status" value="1"/>
</dbReference>
<comment type="similarity">
    <text evidence="1">Belongs to the peptidase S66 family.</text>
</comment>
<dbReference type="InterPro" id="IPR003507">
    <property type="entry name" value="S66_fam"/>
</dbReference>
<dbReference type="InterPro" id="IPR040921">
    <property type="entry name" value="Peptidase_S66C"/>
</dbReference>
<evidence type="ECO:0000259" key="6">
    <source>
        <dbReference type="Pfam" id="PF02016"/>
    </source>
</evidence>
<evidence type="ECO:0000256" key="1">
    <source>
        <dbReference type="ARBA" id="ARBA00010233"/>
    </source>
</evidence>
<dbReference type="RefSeq" id="WP_053197699.1">
    <property type="nucleotide sequence ID" value="NZ_CP011409.1"/>
</dbReference>
<evidence type="ECO:0000259" key="7">
    <source>
        <dbReference type="Pfam" id="PF17676"/>
    </source>
</evidence>
<evidence type="ECO:0000256" key="3">
    <source>
        <dbReference type="ARBA" id="ARBA00022670"/>
    </source>
</evidence>
<feature type="domain" description="LD-carboxypeptidase N-terminal" evidence="6">
    <location>
        <begin position="18"/>
        <end position="133"/>
    </location>
</feature>
<dbReference type="InterPro" id="IPR040449">
    <property type="entry name" value="Peptidase_S66_N"/>
</dbReference>
<dbReference type="InterPro" id="IPR027478">
    <property type="entry name" value="LdcA_N"/>
</dbReference>
<dbReference type="Gene3D" id="3.40.50.10740">
    <property type="entry name" value="Class I glutamine amidotransferase-like"/>
    <property type="match status" value="1"/>
</dbReference>
<feature type="domain" description="LD-carboxypeptidase C-terminal" evidence="7">
    <location>
        <begin position="179"/>
        <end position="295"/>
    </location>
</feature>
<dbReference type="EMBL" id="CP011409">
    <property type="protein sequence ID" value="AKZ63274.1"/>
    <property type="molecule type" value="Genomic_DNA"/>
</dbReference>
<dbReference type="NCBIfam" id="NF008424">
    <property type="entry name" value="PRK11253.1"/>
    <property type="match status" value="1"/>
</dbReference>
<dbReference type="InterPro" id="IPR027461">
    <property type="entry name" value="Carboxypeptidase_A_C_sf"/>
</dbReference>
<protein>
    <submittedName>
        <fullName evidence="8">Peptidase S66</fullName>
    </submittedName>
</protein>
<dbReference type="SUPFAM" id="SSF141986">
    <property type="entry name" value="LD-carboxypeptidase A C-terminal domain-like"/>
    <property type="match status" value="1"/>
</dbReference>
<keyword evidence="9" id="KW-1185">Reference proteome</keyword>
<evidence type="ECO:0000256" key="5">
    <source>
        <dbReference type="ARBA" id="ARBA00022825"/>
    </source>
</evidence>
<dbReference type="CDD" id="cd07025">
    <property type="entry name" value="Peptidase_S66"/>
    <property type="match status" value="1"/>
</dbReference>
<dbReference type="Pfam" id="PF17676">
    <property type="entry name" value="Peptidase_S66C"/>
    <property type="match status" value="1"/>
</dbReference>
<dbReference type="PANTHER" id="PTHR30237">
    <property type="entry name" value="MURAMOYLTETRAPEPTIDE CARBOXYPEPTIDASE"/>
    <property type="match status" value="1"/>
</dbReference>
<evidence type="ECO:0000256" key="2">
    <source>
        <dbReference type="ARBA" id="ARBA00022645"/>
    </source>
</evidence>
<sequence length="313" mass="33456">MTETLLAPDIHVPAGTCVAIIAPGGYAPDEAAVGRGIALLEAQGCKVKSYYDHAARHQRFGATDAGRAAHIQQAAADPEVQVVIALRGAYGMSRILPVLNYEALAASGKLFVGYSDITALHLALLAQTGAGGIAGPMLCGDFGAENPSAMTMNSFWRVLTQPMQTIAVEQAGNPALKVSGKLWGGNLAMVVHLLGTPYFPQIDGGILFVEDVNEHPYRVERMLLQLEHAGVLARQKAVLLGDFSNYRLSDYDNGYNFEQMLGYARQHLSAPLLTGLPFGHITDRVSLPVGAHAELESDARGFSLRLSGYRTLT</sequence>
<keyword evidence="5" id="KW-0720">Serine protease</keyword>
<name>A0ABN4HXB4_9BURK</name>
<accession>A0ABN4HXB4</accession>
<dbReference type="PANTHER" id="PTHR30237:SF2">
    <property type="entry name" value="MUREIN TETRAPEPTIDE CARBOXYPEPTIDASE"/>
    <property type="match status" value="1"/>
</dbReference>
<evidence type="ECO:0000256" key="4">
    <source>
        <dbReference type="ARBA" id="ARBA00022801"/>
    </source>
</evidence>
<keyword evidence="3" id="KW-0645">Protease</keyword>
<evidence type="ECO:0000313" key="9">
    <source>
        <dbReference type="Proteomes" id="UP000063429"/>
    </source>
</evidence>
<dbReference type="InterPro" id="IPR029062">
    <property type="entry name" value="Class_I_gatase-like"/>
</dbReference>
<gene>
    <name evidence="8" type="ORF">F506_11860</name>
</gene>
<dbReference type="PIRSF" id="PIRSF028757">
    <property type="entry name" value="LD-carboxypeptidase"/>
    <property type="match status" value="1"/>
</dbReference>
<proteinExistence type="inferred from homology"/>